<gene>
    <name evidence="14" type="primary">LOC106458702</name>
</gene>
<dbReference type="RefSeq" id="XP_013773699.2">
    <property type="nucleotide sequence ID" value="XM_013918245.2"/>
</dbReference>
<comment type="catalytic activity">
    <reaction evidence="10 11">
        <text>2 reduced [adrenodoxin] + NADP(+) + H(+) = 2 oxidized [adrenodoxin] + NADPH</text>
        <dbReference type="Rhea" id="RHEA:42312"/>
        <dbReference type="Rhea" id="RHEA-COMP:9998"/>
        <dbReference type="Rhea" id="RHEA-COMP:9999"/>
        <dbReference type="ChEBI" id="CHEBI:15378"/>
        <dbReference type="ChEBI" id="CHEBI:33737"/>
        <dbReference type="ChEBI" id="CHEBI:33738"/>
        <dbReference type="ChEBI" id="CHEBI:57783"/>
        <dbReference type="ChEBI" id="CHEBI:58349"/>
        <dbReference type="EC" id="1.18.1.6"/>
    </reaction>
</comment>
<evidence type="ECO:0000256" key="1">
    <source>
        <dbReference type="ARBA" id="ARBA00001974"/>
    </source>
</evidence>
<evidence type="ECO:0000313" key="13">
    <source>
        <dbReference type="Proteomes" id="UP000694941"/>
    </source>
</evidence>
<evidence type="ECO:0000256" key="2">
    <source>
        <dbReference type="ARBA" id="ARBA00004731"/>
    </source>
</evidence>
<dbReference type="PIRSF" id="PIRSF000362">
    <property type="entry name" value="FNR"/>
    <property type="match status" value="1"/>
</dbReference>
<sequence>MIGLRILRSTSSLIPEFQTKCWVRLFSEKRKIIKICVIGSGPAGFYTAQQLLKDSNVEVDIYEKLPVPFGLVRFGVAPDHPEVKNVISTFTNTASNSRCKFYGNVNVGEDVTLKELQEAYHMVVLSYGAEEDRSLGIPGENLSNVFSARKFVGWYNGLPADMYTSPNLDVETAMIVGHGNVALDVARILLTPINVLQRIIEMEAKREVKAKFQKLRKKKFLNEEEMQFLLNVSFSSDERGSLLGESAVEEADASVAMLLTESIYKIIMCLAYIFDICIKYGFSSNSFAAFPRPRKRLTELMIKTALVQPTDDEIVQRKEATKEWMLKFCRSPLEILPGSDNNSVGKVVLGINMLEHTGENVKAVLTDETENVECGLVRLSCRLYCSGWVKTGPVGVLVSTMNSSFETGKLMLEDLKKDLSSMNPIPGDSLILDKLKAKGIRPVTFQDWLKIDKQEQEQGSRAGKPREKITSTKEMLEVLDRC</sequence>
<evidence type="ECO:0000259" key="12">
    <source>
        <dbReference type="Pfam" id="PF07992"/>
    </source>
</evidence>
<keyword evidence="11" id="KW-0496">Mitochondrion</keyword>
<keyword evidence="6 11" id="KW-0285">Flavoprotein</keyword>
<evidence type="ECO:0000256" key="3">
    <source>
        <dbReference type="ARBA" id="ARBA00008312"/>
    </source>
</evidence>
<dbReference type="PANTHER" id="PTHR48467:SF1">
    <property type="entry name" value="GLUTAMATE SYNTHASE 1 [NADH], CHLOROPLASTIC-LIKE"/>
    <property type="match status" value="1"/>
</dbReference>
<dbReference type="PRINTS" id="PR00419">
    <property type="entry name" value="ADXRDTASE"/>
</dbReference>
<dbReference type="GeneID" id="106458702"/>
<dbReference type="SUPFAM" id="SSF51905">
    <property type="entry name" value="FAD/NAD(P)-binding domain"/>
    <property type="match status" value="1"/>
</dbReference>
<dbReference type="InterPro" id="IPR023753">
    <property type="entry name" value="FAD/NAD-binding_dom"/>
</dbReference>
<comment type="similarity">
    <text evidence="3 11">Belongs to the ferredoxin--NADP reductase type 1 family.</text>
</comment>
<name>A0ABM1B2X0_LIMPO</name>
<comment type="cofactor">
    <cofactor evidence="1 11">
        <name>FAD</name>
        <dbReference type="ChEBI" id="CHEBI:57692"/>
    </cofactor>
</comment>
<keyword evidence="13" id="KW-1185">Reference proteome</keyword>
<reference evidence="14" key="1">
    <citation type="submission" date="2025-08" db="UniProtKB">
        <authorList>
            <consortium name="RefSeq"/>
        </authorList>
    </citation>
    <scope>IDENTIFICATION</scope>
    <source>
        <tissue evidence="14">Muscle</tissue>
    </source>
</reference>
<proteinExistence type="inferred from homology"/>
<dbReference type="EC" id="1.18.1.6" evidence="4 11"/>
<evidence type="ECO:0000256" key="8">
    <source>
        <dbReference type="ARBA" id="ARBA00022857"/>
    </source>
</evidence>
<evidence type="ECO:0000256" key="4">
    <source>
        <dbReference type="ARBA" id="ARBA00013219"/>
    </source>
</evidence>
<dbReference type="Pfam" id="PF07992">
    <property type="entry name" value="Pyr_redox_2"/>
    <property type="match status" value="1"/>
</dbReference>
<dbReference type="PANTHER" id="PTHR48467">
    <property type="entry name" value="GLUTAMATE SYNTHASE 1 [NADH], CHLOROPLASTIC-LIKE"/>
    <property type="match status" value="1"/>
</dbReference>
<dbReference type="InterPro" id="IPR036188">
    <property type="entry name" value="FAD/NAD-bd_sf"/>
</dbReference>
<feature type="domain" description="FAD/NAD(P)-binding" evidence="12">
    <location>
        <begin position="34"/>
        <end position="234"/>
    </location>
</feature>
<evidence type="ECO:0000256" key="11">
    <source>
        <dbReference type="PIRNR" id="PIRNR000362"/>
    </source>
</evidence>
<dbReference type="Gene3D" id="3.40.50.720">
    <property type="entry name" value="NAD(P)-binding Rossmann-like Domain"/>
    <property type="match status" value="2"/>
</dbReference>
<evidence type="ECO:0000256" key="5">
    <source>
        <dbReference type="ARBA" id="ARBA00016287"/>
    </source>
</evidence>
<organism evidence="13 14">
    <name type="scientific">Limulus polyphemus</name>
    <name type="common">Atlantic horseshoe crab</name>
    <dbReference type="NCBI Taxonomy" id="6850"/>
    <lineage>
        <taxon>Eukaryota</taxon>
        <taxon>Metazoa</taxon>
        <taxon>Ecdysozoa</taxon>
        <taxon>Arthropoda</taxon>
        <taxon>Chelicerata</taxon>
        <taxon>Merostomata</taxon>
        <taxon>Xiphosura</taxon>
        <taxon>Limulidae</taxon>
        <taxon>Limulus</taxon>
    </lineage>
</organism>
<dbReference type="Proteomes" id="UP000694941">
    <property type="component" value="Unplaced"/>
</dbReference>
<evidence type="ECO:0000256" key="6">
    <source>
        <dbReference type="ARBA" id="ARBA00022630"/>
    </source>
</evidence>
<protein>
    <recommendedName>
        <fullName evidence="5 11">NADPH:adrenodoxin oxidoreductase, mitochondrial</fullName>
        <ecNumber evidence="4 11">1.18.1.6</ecNumber>
    </recommendedName>
</protein>
<evidence type="ECO:0000256" key="10">
    <source>
        <dbReference type="ARBA" id="ARBA00048933"/>
    </source>
</evidence>
<evidence type="ECO:0000256" key="9">
    <source>
        <dbReference type="ARBA" id="ARBA00023002"/>
    </source>
</evidence>
<keyword evidence="8 11" id="KW-0521">NADP</keyword>
<dbReference type="SUPFAM" id="SSF51971">
    <property type="entry name" value="Nucleotide-binding domain"/>
    <property type="match status" value="1"/>
</dbReference>
<comment type="pathway">
    <text evidence="2">Steroid metabolism; cholesterol metabolism.</text>
</comment>
<keyword evidence="9 11" id="KW-0560">Oxidoreductase</keyword>
<evidence type="ECO:0000313" key="14">
    <source>
        <dbReference type="RefSeq" id="XP_013773699.2"/>
    </source>
</evidence>
<comment type="subcellular location">
    <subcellularLocation>
        <location evidence="11">Mitochondrion</location>
    </subcellularLocation>
</comment>
<accession>A0ABM1B2X0</accession>
<evidence type="ECO:0000256" key="7">
    <source>
        <dbReference type="ARBA" id="ARBA00022827"/>
    </source>
</evidence>
<dbReference type="InterPro" id="IPR055275">
    <property type="entry name" value="Ferredox_Rdtase"/>
</dbReference>
<dbReference type="InterPro" id="IPR021163">
    <property type="entry name" value="Ferredox_Rdtase_adrenod"/>
</dbReference>
<keyword evidence="7 11" id="KW-0274">FAD</keyword>